<dbReference type="PANTHER" id="PTHR10695:SF46">
    <property type="entry name" value="BIFUNCTIONAL COENZYME A SYNTHASE-RELATED"/>
    <property type="match status" value="1"/>
</dbReference>
<dbReference type="Proteomes" id="UP000007241">
    <property type="component" value="Unassembled WGS sequence"/>
</dbReference>
<dbReference type="Pfam" id="PF01121">
    <property type="entry name" value="CoaE"/>
    <property type="match status" value="1"/>
</dbReference>
<dbReference type="InterPro" id="IPR027417">
    <property type="entry name" value="P-loop_NTPase"/>
</dbReference>
<gene>
    <name evidence="4" type="ORF">BATDEDRAFT_30925</name>
</gene>
<dbReference type="HOGENOM" id="CLU_057180_0_0_1"/>
<dbReference type="EMBL" id="GL882896">
    <property type="protein sequence ID" value="EGF76529.1"/>
    <property type="molecule type" value="Genomic_DNA"/>
</dbReference>
<evidence type="ECO:0000256" key="1">
    <source>
        <dbReference type="ARBA" id="ARBA00009018"/>
    </source>
</evidence>
<keyword evidence="2" id="KW-0547">Nucleotide-binding</keyword>
<dbReference type="SUPFAM" id="SSF52540">
    <property type="entry name" value="P-loop containing nucleoside triphosphate hydrolases"/>
    <property type="match status" value="1"/>
</dbReference>
<dbReference type="Gene3D" id="3.40.50.300">
    <property type="entry name" value="P-loop containing nucleotide triphosphate hydrolases"/>
    <property type="match status" value="1"/>
</dbReference>
<accession>F4PDX6</accession>
<dbReference type="STRING" id="684364.F4PDX6"/>
<dbReference type="InParanoid" id="F4PDX6"/>
<dbReference type="CDD" id="cd02022">
    <property type="entry name" value="DPCK"/>
    <property type="match status" value="1"/>
</dbReference>
<protein>
    <recommendedName>
        <fullName evidence="6">Dephospho-CoA kinase</fullName>
    </recommendedName>
</protein>
<dbReference type="PROSITE" id="PS51219">
    <property type="entry name" value="DPCK"/>
    <property type="match status" value="1"/>
</dbReference>
<dbReference type="PANTHER" id="PTHR10695">
    <property type="entry name" value="DEPHOSPHO-COA KINASE-RELATED"/>
    <property type="match status" value="1"/>
</dbReference>
<organism evidence="4 5">
    <name type="scientific">Batrachochytrium dendrobatidis (strain JAM81 / FGSC 10211)</name>
    <name type="common">Frog chytrid fungus</name>
    <dbReference type="NCBI Taxonomy" id="684364"/>
    <lineage>
        <taxon>Eukaryota</taxon>
        <taxon>Fungi</taxon>
        <taxon>Fungi incertae sedis</taxon>
        <taxon>Chytridiomycota</taxon>
        <taxon>Chytridiomycota incertae sedis</taxon>
        <taxon>Chytridiomycetes</taxon>
        <taxon>Rhizophydiales</taxon>
        <taxon>Rhizophydiales incertae sedis</taxon>
        <taxon>Batrachochytrium</taxon>
    </lineage>
</organism>
<dbReference type="OMA" id="CQMDIEQ"/>
<dbReference type="RefSeq" id="XP_006682845.1">
    <property type="nucleotide sequence ID" value="XM_006682782.1"/>
</dbReference>
<dbReference type="InterPro" id="IPR001977">
    <property type="entry name" value="Depp_CoAkinase"/>
</dbReference>
<dbReference type="GO" id="GO:0005737">
    <property type="term" value="C:cytoplasm"/>
    <property type="evidence" value="ECO:0007669"/>
    <property type="project" value="UniProtKB-ARBA"/>
</dbReference>
<reference evidence="4 5" key="1">
    <citation type="submission" date="2009-12" db="EMBL/GenBank/DDBJ databases">
        <title>The draft genome of Batrachochytrium dendrobatidis.</title>
        <authorList>
            <consortium name="US DOE Joint Genome Institute (JGI-PGF)"/>
            <person name="Kuo A."/>
            <person name="Salamov A."/>
            <person name="Schmutz J."/>
            <person name="Lucas S."/>
            <person name="Pitluck S."/>
            <person name="Rosenblum E."/>
            <person name="Stajich J."/>
            <person name="Eisen M."/>
            <person name="Grigoriev I.V."/>
        </authorList>
    </citation>
    <scope>NUCLEOTIDE SEQUENCE [LARGE SCALE GENOMIC DNA]</scope>
    <source>
        <strain evidence="5">JAM81 / FGSC 10211</strain>
    </source>
</reference>
<evidence type="ECO:0000256" key="3">
    <source>
        <dbReference type="ARBA" id="ARBA00022840"/>
    </source>
</evidence>
<name>F4PDX6_BATDJ</name>
<dbReference type="AlphaFoldDB" id="F4PDX6"/>
<dbReference type="GeneID" id="18240000"/>
<dbReference type="HAMAP" id="MF_00376">
    <property type="entry name" value="Dephospho_CoA_kinase"/>
    <property type="match status" value="1"/>
</dbReference>
<dbReference type="OrthoDB" id="247245at2759"/>
<keyword evidence="5" id="KW-1185">Reference proteome</keyword>
<evidence type="ECO:0008006" key="6">
    <source>
        <dbReference type="Google" id="ProtNLM"/>
    </source>
</evidence>
<dbReference type="GO" id="GO:0004140">
    <property type="term" value="F:dephospho-CoA kinase activity"/>
    <property type="evidence" value="ECO:0000318"/>
    <property type="project" value="GO_Central"/>
</dbReference>
<proteinExistence type="inferred from homology"/>
<evidence type="ECO:0000313" key="5">
    <source>
        <dbReference type="Proteomes" id="UP000007241"/>
    </source>
</evidence>
<keyword evidence="3" id="KW-0067">ATP-binding</keyword>
<dbReference type="FunFam" id="3.40.50.300:FF:000485">
    <property type="entry name" value="Dephospho-CoA kinase CAB5"/>
    <property type="match status" value="1"/>
</dbReference>
<dbReference type="GO" id="GO:0005524">
    <property type="term" value="F:ATP binding"/>
    <property type="evidence" value="ECO:0007669"/>
    <property type="project" value="UniProtKB-KW"/>
</dbReference>
<evidence type="ECO:0000256" key="2">
    <source>
        <dbReference type="ARBA" id="ARBA00022741"/>
    </source>
</evidence>
<dbReference type="FunCoup" id="F4PDX6">
    <property type="interactions" value="200"/>
</dbReference>
<dbReference type="GO" id="GO:0015937">
    <property type="term" value="P:coenzyme A biosynthetic process"/>
    <property type="evidence" value="ECO:0000318"/>
    <property type="project" value="GO_Central"/>
</dbReference>
<dbReference type="NCBIfam" id="TIGR00152">
    <property type="entry name" value="dephospho-CoA kinase"/>
    <property type="match status" value="1"/>
</dbReference>
<sequence length="200" mass="22702">MRIVGLTGGIATGKSTVSSFLTVQKIPVVDADLIARQVVLPDTPAYHSIISTFGSTILNPDKTINRTDLGALIFSNSELREKLNHITHPYIRLEMLRQVIWHFITGETLCVLDTPLLFEAKLHRWVHTVVVVYCSDDLQRERLMRRDKITVIQAQQRIDSQMPIDRKKSLADYVIDNTSTLESTQEQTLNLMDVSHPLKP</sequence>
<comment type="similarity">
    <text evidence="1">Belongs to the CoaE family.</text>
</comment>
<evidence type="ECO:0000313" key="4">
    <source>
        <dbReference type="EMBL" id="EGF76529.1"/>
    </source>
</evidence>